<feature type="region of interest" description="Disordered" evidence="1">
    <location>
        <begin position="158"/>
        <end position="239"/>
    </location>
</feature>
<feature type="region of interest" description="Disordered" evidence="1">
    <location>
        <begin position="252"/>
        <end position="293"/>
    </location>
</feature>
<dbReference type="GeneID" id="81460743"/>
<accession>A0A9W9S709</accession>
<reference evidence="2" key="1">
    <citation type="submission" date="2022-12" db="EMBL/GenBank/DDBJ databases">
        <authorList>
            <person name="Petersen C."/>
        </authorList>
    </citation>
    <scope>NUCLEOTIDE SEQUENCE</scope>
    <source>
        <strain evidence="2">IBT 3081</strain>
    </source>
</reference>
<dbReference type="AlphaFoldDB" id="A0A9W9S709"/>
<evidence type="ECO:0000256" key="1">
    <source>
        <dbReference type="SAM" id="MobiDB-lite"/>
    </source>
</evidence>
<dbReference type="OrthoDB" id="1162399at2759"/>
<reference evidence="2" key="2">
    <citation type="journal article" date="2023" name="IMA Fungus">
        <title>Comparative genomic study of the Penicillium genus elucidates a diverse pangenome and 15 lateral gene transfer events.</title>
        <authorList>
            <person name="Petersen C."/>
            <person name="Sorensen T."/>
            <person name="Nielsen M.R."/>
            <person name="Sondergaard T.E."/>
            <person name="Sorensen J.L."/>
            <person name="Fitzpatrick D.A."/>
            <person name="Frisvad J.C."/>
            <person name="Nielsen K.L."/>
        </authorList>
    </citation>
    <scope>NUCLEOTIDE SEQUENCE</scope>
    <source>
        <strain evidence="2">IBT 3081</strain>
    </source>
</reference>
<feature type="compositionally biased region" description="Basic and acidic residues" evidence="1">
    <location>
        <begin position="270"/>
        <end position="291"/>
    </location>
</feature>
<organism evidence="2 3">
    <name type="scientific">Penicillium concentricum</name>
    <dbReference type="NCBI Taxonomy" id="293559"/>
    <lineage>
        <taxon>Eukaryota</taxon>
        <taxon>Fungi</taxon>
        <taxon>Dikarya</taxon>
        <taxon>Ascomycota</taxon>
        <taxon>Pezizomycotina</taxon>
        <taxon>Eurotiomycetes</taxon>
        <taxon>Eurotiomycetidae</taxon>
        <taxon>Eurotiales</taxon>
        <taxon>Aspergillaceae</taxon>
        <taxon>Penicillium</taxon>
    </lineage>
</organism>
<feature type="compositionally biased region" description="Basic and acidic residues" evidence="1">
    <location>
        <begin position="208"/>
        <end position="218"/>
    </location>
</feature>
<dbReference type="Proteomes" id="UP001147752">
    <property type="component" value="Unassembled WGS sequence"/>
</dbReference>
<proteinExistence type="predicted"/>
<protein>
    <submittedName>
        <fullName evidence="2">Nucleic acid-binding OB-fold</fullName>
    </submittedName>
</protein>
<comment type="caution">
    <text evidence="2">The sequence shown here is derived from an EMBL/GenBank/DDBJ whole genome shotgun (WGS) entry which is preliminary data.</text>
</comment>
<dbReference type="RefSeq" id="XP_056577810.1">
    <property type="nucleotide sequence ID" value="XM_056721560.1"/>
</dbReference>
<evidence type="ECO:0000313" key="3">
    <source>
        <dbReference type="Proteomes" id="UP001147752"/>
    </source>
</evidence>
<feature type="region of interest" description="Disordered" evidence="1">
    <location>
        <begin position="570"/>
        <end position="634"/>
    </location>
</feature>
<keyword evidence="3" id="KW-1185">Reference proteome</keyword>
<gene>
    <name evidence="2" type="ORF">N7517_003830</name>
</gene>
<feature type="region of interest" description="Disordered" evidence="1">
    <location>
        <begin position="306"/>
        <end position="326"/>
    </location>
</feature>
<feature type="compositionally biased region" description="Polar residues" evidence="1">
    <location>
        <begin position="613"/>
        <end position="627"/>
    </location>
</feature>
<dbReference type="EMBL" id="JAPZBT010000002">
    <property type="protein sequence ID" value="KAJ5371824.1"/>
    <property type="molecule type" value="Genomic_DNA"/>
</dbReference>
<name>A0A9W9S709_9EURO</name>
<feature type="compositionally biased region" description="Basic and acidic residues" evidence="1">
    <location>
        <begin position="570"/>
        <end position="601"/>
    </location>
</feature>
<evidence type="ECO:0000313" key="2">
    <source>
        <dbReference type="EMBL" id="KAJ5371824.1"/>
    </source>
</evidence>
<sequence length="634" mass="71630">MSYFKTEYQRFLDNPRSAKLADDVSLIYVPTTTKFEKADNVITHALKNASIVKTTSNQIISAIEGSDSLCLDMETSLEFTEGGGVYLPSLDDNFLADRVATFPTIHIVHFDANKLIKQIRIYWDQASLLKQIEVIGARGRQWPIRDGKDQVRLLRNAETARVAPSQPPSSSQKLETKLPDRSSSPGKRRFKDPYSANSLTELLSPNKEATERESRPETTRPAASKRYTKDPYGAGSLTELLSPSKQAPAYVAPFAPSAGRPAPRNFSDIFVKDDGTPDEARKGPVDEDRHFYKSAPGKYNHFEIGARDQGRSQASQDPHSTHWEFDDFETPVKGSRAARGEEVRHFGFGDNQEGAGSPQSKLNVIKPRRDADRHFDMTDEETEEDGRIISSFGGRGKRLYENRLFDGDGNAELSEREQKNEPLATGANTANRNKNFASQFALGDESPVAKENTPIQKHDAHNKMMESHWDNYDEESPKVPTQKHTAHNKAMESNWGNYDEASPKVPTEKHEAHNKMMESHWDNYDEESPKIPTQKHTAHNKAMESNWGNYDEASPKVPTEKHEAHNKMMESHWDNYDEESPKIPTQKHDAHNNMMKSHWDNYEDPSPEPVRRNATSQRNPLGHNQPSWGHGDGN</sequence>